<dbReference type="CDD" id="cd00483">
    <property type="entry name" value="HPPK"/>
    <property type="match status" value="1"/>
</dbReference>
<comment type="caution">
    <text evidence="9">The sequence shown here is derived from an EMBL/GenBank/DDBJ whole genome shotgun (WGS) entry which is preliminary data.</text>
</comment>
<evidence type="ECO:0000256" key="2">
    <source>
        <dbReference type="ARBA" id="ARBA00013253"/>
    </source>
</evidence>
<dbReference type="InterPro" id="IPR035907">
    <property type="entry name" value="Hppk_sf"/>
</dbReference>
<proteinExistence type="predicted"/>
<dbReference type="RefSeq" id="WP_110716050.1">
    <property type="nucleotide sequence ID" value="NZ_PGFS01000001.1"/>
</dbReference>
<reference evidence="9" key="2">
    <citation type="submission" date="2017-11" db="EMBL/GenBank/DDBJ databases">
        <authorList>
            <person name="Das S.K."/>
        </authorList>
    </citation>
    <scope>NUCLEOTIDE SEQUENCE</scope>
    <source>
        <strain evidence="9">S4-41</strain>
    </source>
</reference>
<sequence>MPLVALGLGSNIRRQHHLSRALEALKSLAAPHPLQLSRVFESPAVGFDDARPFYNMVVAFETELSPATIDRHCKAIERDNGRPAGPAKFVARTLDIDLLLWGDSVTCDGTRRLPREDIDRYAFVLHPLAELLPAHRHPVSGVTFAALWASFDATHQPHRPIDFAWGKRRISRSDET</sequence>
<keyword evidence="6" id="KW-0067">ATP-binding</keyword>
<evidence type="ECO:0000256" key="1">
    <source>
        <dbReference type="ARBA" id="ARBA00005051"/>
    </source>
</evidence>
<dbReference type="NCBIfam" id="TIGR01498">
    <property type="entry name" value="folK"/>
    <property type="match status" value="1"/>
</dbReference>
<keyword evidence="7" id="KW-0289">Folate biosynthesis</keyword>
<evidence type="ECO:0000313" key="9">
    <source>
        <dbReference type="EMBL" id="MDH4572066.1"/>
    </source>
</evidence>
<accession>A0ABT6I343</accession>
<reference evidence="9" key="1">
    <citation type="journal article" date="2015" name="Antonie Van Leeuwenhoek">
        <title>Comparative 16S rRNA signatures and multilocus sequence analysis for the genus Salinicola and description of Salinicola acroporae sp. nov., isolated from coral Acropora digitifera.</title>
        <authorList>
            <person name="Lepcha R.T."/>
            <person name="Poddar A."/>
            <person name="Schumann P."/>
            <person name="Das S.K."/>
        </authorList>
    </citation>
    <scope>NUCLEOTIDE SEQUENCE</scope>
    <source>
        <strain evidence="9">S4-41</strain>
    </source>
</reference>
<name>A0ABT6I343_9GAMM</name>
<dbReference type="InterPro" id="IPR000550">
    <property type="entry name" value="Hppk"/>
</dbReference>
<dbReference type="EC" id="2.7.6.3" evidence="2"/>
<feature type="domain" description="7,8-dihydro-6-hydroxymethylpterin-pyrophosphokinase" evidence="8">
    <location>
        <begin position="6"/>
        <end position="133"/>
    </location>
</feature>
<evidence type="ECO:0000256" key="5">
    <source>
        <dbReference type="ARBA" id="ARBA00022777"/>
    </source>
</evidence>
<dbReference type="PANTHER" id="PTHR43071">
    <property type="entry name" value="2-AMINO-4-HYDROXY-6-HYDROXYMETHYLDIHYDROPTERIDINE PYROPHOSPHOKINASE"/>
    <property type="match status" value="1"/>
</dbReference>
<comment type="pathway">
    <text evidence="1">Cofactor biosynthesis; tetrahydrofolate biosynthesis; 2-amino-4-hydroxy-6-hydroxymethyl-7,8-dihydropteridine diphosphate from 7,8-dihydroneopterin triphosphate: step 4/4.</text>
</comment>
<dbReference type="Pfam" id="PF01288">
    <property type="entry name" value="HPPK"/>
    <property type="match status" value="1"/>
</dbReference>
<protein>
    <recommendedName>
        <fullName evidence="2">2-amino-4-hydroxy-6-hydroxymethyldihydropteridine diphosphokinase</fullName>
        <ecNumber evidence="2">2.7.6.3</ecNumber>
    </recommendedName>
</protein>
<evidence type="ECO:0000256" key="7">
    <source>
        <dbReference type="ARBA" id="ARBA00022909"/>
    </source>
</evidence>
<evidence type="ECO:0000256" key="4">
    <source>
        <dbReference type="ARBA" id="ARBA00022741"/>
    </source>
</evidence>
<keyword evidence="4" id="KW-0547">Nucleotide-binding</keyword>
<evidence type="ECO:0000256" key="3">
    <source>
        <dbReference type="ARBA" id="ARBA00022679"/>
    </source>
</evidence>
<dbReference type="SUPFAM" id="SSF55083">
    <property type="entry name" value="6-hydroxymethyl-7,8-dihydropterin pyrophosphokinase, HPPK"/>
    <property type="match status" value="1"/>
</dbReference>
<keyword evidence="5" id="KW-0418">Kinase</keyword>
<evidence type="ECO:0000259" key="8">
    <source>
        <dbReference type="Pfam" id="PF01288"/>
    </source>
</evidence>
<dbReference type="Proteomes" id="UP001162135">
    <property type="component" value="Unassembled WGS sequence"/>
</dbReference>
<keyword evidence="10" id="KW-1185">Reference proteome</keyword>
<organism evidence="9 10">
    <name type="scientific">Salinicola acroporae</name>
    <dbReference type="NCBI Taxonomy" id="1541440"/>
    <lineage>
        <taxon>Bacteria</taxon>
        <taxon>Pseudomonadati</taxon>
        <taxon>Pseudomonadota</taxon>
        <taxon>Gammaproteobacteria</taxon>
        <taxon>Oceanospirillales</taxon>
        <taxon>Halomonadaceae</taxon>
        <taxon>Salinicola</taxon>
    </lineage>
</organism>
<dbReference type="PANTHER" id="PTHR43071:SF2">
    <property type="entry name" value="2-AMINO-4-HYDROXY-6-HYDROXYMETHYLDIHYDROPTERIDINE PYROPHOSPHOKINASE"/>
    <property type="match status" value="1"/>
</dbReference>
<dbReference type="Gene3D" id="3.30.70.560">
    <property type="entry name" value="7,8-Dihydro-6-hydroxymethylpterin-pyrophosphokinase HPPK"/>
    <property type="match status" value="1"/>
</dbReference>
<evidence type="ECO:0000256" key="6">
    <source>
        <dbReference type="ARBA" id="ARBA00022840"/>
    </source>
</evidence>
<dbReference type="EMBL" id="PGFS01000001">
    <property type="protein sequence ID" value="MDH4572066.1"/>
    <property type="molecule type" value="Genomic_DNA"/>
</dbReference>
<evidence type="ECO:0000313" key="10">
    <source>
        <dbReference type="Proteomes" id="UP001162135"/>
    </source>
</evidence>
<gene>
    <name evidence="9" type="primary">folK</name>
    <name evidence="9" type="ORF">CUR86_06030</name>
</gene>
<keyword evidence="3" id="KW-0808">Transferase</keyword>